<dbReference type="AlphaFoldDB" id="X1DX90"/>
<protein>
    <submittedName>
        <fullName evidence="1">Uncharacterized protein</fullName>
    </submittedName>
</protein>
<comment type="caution">
    <text evidence="1">The sequence shown here is derived from an EMBL/GenBank/DDBJ whole genome shotgun (WGS) entry which is preliminary data.</text>
</comment>
<feature type="non-terminal residue" evidence="1">
    <location>
        <position position="1"/>
    </location>
</feature>
<dbReference type="EMBL" id="BART01040051">
    <property type="protein sequence ID" value="GAH25631.1"/>
    <property type="molecule type" value="Genomic_DNA"/>
</dbReference>
<sequence>TQTSAPAIYLFATNDKTVKSYGSKLLVFQRLYWELYRAAKTKDKDLSAGKTS</sequence>
<name>X1DX90_9ZZZZ</name>
<accession>X1DX90</accession>
<gene>
    <name evidence="1" type="ORF">S01H4_65443</name>
</gene>
<reference evidence="1" key="1">
    <citation type="journal article" date="2014" name="Front. Microbiol.">
        <title>High frequency of phylogenetically diverse reductive dehalogenase-homologous genes in deep subseafloor sedimentary metagenomes.</title>
        <authorList>
            <person name="Kawai M."/>
            <person name="Futagami T."/>
            <person name="Toyoda A."/>
            <person name="Takaki Y."/>
            <person name="Nishi S."/>
            <person name="Hori S."/>
            <person name="Arai W."/>
            <person name="Tsubouchi T."/>
            <person name="Morono Y."/>
            <person name="Uchiyama I."/>
            <person name="Ito T."/>
            <person name="Fujiyama A."/>
            <person name="Inagaki F."/>
            <person name="Takami H."/>
        </authorList>
    </citation>
    <scope>NUCLEOTIDE SEQUENCE</scope>
    <source>
        <strain evidence="1">Expedition CK06-06</strain>
    </source>
</reference>
<organism evidence="1">
    <name type="scientific">marine sediment metagenome</name>
    <dbReference type="NCBI Taxonomy" id="412755"/>
    <lineage>
        <taxon>unclassified sequences</taxon>
        <taxon>metagenomes</taxon>
        <taxon>ecological metagenomes</taxon>
    </lineage>
</organism>
<evidence type="ECO:0000313" key="1">
    <source>
        <dbReference type="EMBL" id="GAH25631.1"/>
    </source>
</evidence>
<proteinExistence type="predicted"/>